<organism evidence="1 2">
    <name type="scientific">Halobacteriovorax marinus (strain ATCC BAA-682 / DSM 15412 / SJ)</name>
    <name type="common">Bacteriovorax marinus</name>
    <dbReference type="NCBI Taxonomy" id="862908"/>
    <lineage>
        <taxon>Bacteria</taxon>
        <taxon>Pseudomonadati</taxon>
        <taxon>Bdellovibrionota</taxon>
        <taxon>Bacteriovoracia</taxon>
        <taxon>Bacteriovoracales</taxon>
        <taxon>Halobacteriovoraceae</taxon>
        <taxon>Halobacteriovorax</taxon>
    </lineage>
</organism>
<evidence type="ECO:0000313" key="1">
    <source>
        <dbReference type="EMBL" id="CBW25701.1"/>
    </source>
</evidence>
<dbReference type="KEGG" id="bmx:BMS_0803"/>
<name>E1X5Y4_HALMS</name>
<dbReference type="Proteomes" id="UP000008963">
    <property type="component" value="Chromosome"/>
</dbReference>
<protein>
    <submittedName>
        <fullName evidence="1">Uncharacterized protein</fullName>
    </submittedName>
</protein>
<sequence>MKRKNILKGLHKFLAKQDSVGELLEILVLPQVVNNSDLDLRRSIVFTNVDNPEQLLDKINDAGILIEDRNHRTYQDVDQILESDLIDLGDYSLENNWRCRILREGTDFTLNTPNDELSNLLLKSYWRLVITRHEDRYFPKYNLQPVFYYPGDSVGEMEDFKKGISQFVEYILKSKKLDVNFDYVKFFSIDRGNEIETSELNPFGDEDFLMTDFLSRITAEKSQTIDTIYSAYQDIWS</sequence>
<dbReference type="PATRIC" id="fig|862908.3.peg.767"/>
<evidence type="ECO:0000313" key="2">
    <source>
        <dbReference type="Proteomes" id="UP000008963"/>
    </source>
</evidence>
<dbReference type="AlphaFoldDB" id="E1X5Y4"/>
<dbReference type="RefSeq" id="WP_014243486.1">
    <property type="nucleotide sequence ID" value="NC_016620.1"/>
</dbReference>
<dbReference type="STRING" id="862908.BMS_0803"/>
<gene>
    <name evidence="1" type="ordered locus">BMS_0803</name>
</gene>
<dbReference type="HOGENOM" id="CLU_1169368_0_0_7"/>
<accession>E1X5Y4</accession>
<proteinExistence type="predicted"/>
<dbReference type="EMBL" id="FQ312005">
    <property type="protein sequence ID" value="CBW25701.1"/>
    <property type="molecule type" value="Genomic_DNA"/>
</dbReference>
<reference evidence="2" key="1">
    <citation type="journal article" date="2013" name="ISME J.">
        <title>A small predatory core genome in the divergent marine Bacteriovorax marinus SJ and the terrestrial Bdellovibrio bacteriovorus.</title>
        <authorList>
            <person name="Crossman L.C."/>
            <person name="Chen H."/>
            <person name="Cerdeno-Tarraga A.M."/>
            <person name="Brooks K."/>
            <person name="Quail M.A."/>
            <person name="Pineiro S.A."/>
            <person name="Hobley L."/>
            <person name="Sockett R.E."/>
            <person name="Bentley S.D."/>
            <person name="Parkhill J."/>
            <person name="Williams H.N."/>
            <person name="Stine O.C."/>
        </authorList>
    </citation>
    <scope>NUCLEOTIDE SEQUENCE [LARGE SCALE GENOMIC DNA]</scope>
    <source>
        <strain evidence="2">ATCC BAA-682 / DSM 15412 / SJ</strain>
    </source>
</reference>
<keyword evidence="2" id="KW-1185">Reference proteome</keyword>